<feature type="domain" description="SRS" evidence="3">
    <location>
        <begin position="250"/>
        <end position="356"/>
    </location>
</feature>
<reference evidence="4" key="2">
    <citation type="submission" date="2011-03" db="EMBL/GenBank/DDBJ databases">
        <title>Comparative genomics and transcriptomics of Neospora caninum and Toxoplasma gondii.</title>
        <authorList>
            <person name="Reid A.J."/>
            <person name="Sohal A."/>
            <person name="Harris D."/>
            <person name="Quail M."/>
            <person name="Sanders M."/>
            <person name="Berriman M."/>
            <person name="Wastling J.M."/>
            <person name="Pain A."/>
        </authorList>
    </citation>
    <scope>NUCLEOTIDE SEQUENCE</scope>
    <source>
        <strain evidence="4">Liverpool</strain>
    </source>
</reference>
<protein>
    <submittedName>
        <fullName evidence="4">SRS domain-containing protein</fullName>
    </submittedName>
</protein>
<proteinExistence type="predicted"/>
<reference evidence="4" key="1">
    <citation type="submission" date="2011-02" db="EMBL/GenBank/DDBJ databases">
        <authorList>
            <person name="Aslett M."/>
        </authorList>
    </citation>
    <scope>NUCLEOTIDE SEQUENCE</scope>
    <source>
        <strain evidence="4">Liverpool</strain>
    </source>
</reference>
<dbReference type="InterPro" id="IPR036755">
    <property type="entry name" value="SRS_dom_sf"/>
</dbReference>
<dbReference type="InterPro" id="IPR007226">
    <property type="entry name" value="SRS_dom"/>
</dbReference>
<dbReference type="Gene3D" id="2.60.40.1320">
    <property type="entry name" value="SRS domain"/>
    <property type="match status" value="2"/>
</dbReference>
<dbReference type="EMBL" id="LN714486">
    <property type="protein sequence ID" value="CEL70121.1"/>
    <property type="molecule type" value="Genomic_DNA"/>
</dbReference>
<feature type="domain" description="SRS" evidence="3">
    <location>
        <begin position="50"/>
        <end position="184"/>
    </location>
</feature>
<name>F0VNT9_NEOCL</name>
<dbReference type="VEuPathDB" id="ToxoDB:NCLIV_058080"/>
<feature type="signal peptide" evidence="2">
    <location>
        <begin position="1"/>
        <end position="35"/>
    </location>
</feature>
<evidence type="ECO:0000256" key="1">
    <source>
        <dbReference type="SAM" id="Phobius"/>
    </source>
</evidence>
<dbReference type="GeneID" id="13440798"/>
<sequence length="392" mass="41047">MASRQMATMGGTRAGPSNWRMAGTLFLVGAVLVSSAVLGSKGQSAETSTNTCTKRAANQGISVAVDTVTRKVTFVCDTGINNVLPSPSETRLAKYYAGPNLEDEEELETLFGQGSQATITPSQRISGGQSTVTLALGKLPETKQVIYFGCSDKAASEGVGAPAPGGPGVVGRGKETKCVVTVTVPADPDASMVPELAKQEELAPFSMKRSRPHQLASALIFLLACLLLCIPVCHHSRWRSSRMPAACTVAKENMNLEINSESKTASFRCDTDIATLSPRTATNIFDESCENEVTLAEKLPSASLTNTNSGYQFTVEELPEPAATFCYKCSAASASGTRASPEQSQNAIACYVKIKVSAANLDSAALISARTLSVPALFLGLAAAVLFAAAVF</sequence>
<dbReference type="AlphaFoldDB" id="F0VNT9"/>
<dbReference type="InParanoid" id="F0VNT9"/>
<dbReference type="GO" id="GO:0016020">
    <property type="term" value="C:membrane"/>
    <property type="evidence" value="ECO:0007669"/>
    <property type="project" value="InterPro"/>
</dbReference>
<reference evidence="6" key="3">
    <citation type="journal article" date="2012" name="PLoS Pathog.">
        <title>Comparative genomics of the apicomplexan parasites Toxoplasma gondii and Neospora caninum: Coccidia differing in host range and transmission strategy.</title>
        <authorList>
            <person name="Reid A.J."/>
            <person name="Vermont S.J."/>
            <person name="Cotton J.A."/>
            <person name="Harris D."/>
            <person name="Hill-Cawthorne G.A."/>
            <person name="Konen-Waisman S."/>
            <person name="Latham S.M."/>
            <person name="Mourier T."/>
            <person name="Norton R."/>
            <person name="Quail M.A."/>
            <person name="Sanders M."/>
            <person name="Shanmugam D."/>
            <person name="Sohal A."/>
            <person name="Wasmuth J.D."/>
            <person name="Brunk B."/>
            <person name="Grigg M.E."/>
            <person name="Howard J.C."/>
            <person name="Parkinson J."/>
            <person name="Roos D.S."/>
            <person name="Trees A.J."/>
            <person name="Berriman M."/>
            <person name="Pain A."/>
            <person name="Wastling J.M."/>
        </authorList>
    </citation>
    <scope>NUCLEOTIDE SEQUENCE [LARGE SCALE GENOMIC DNA]</scope>
    <source>
        <strain evidence="6">Liverpool</strain>
    </source>
</reference>
<evidence type="ECO:0000256" key="2">
    <source>
        <dbReference type="SAM" id="SignalP"/>
    </source>
</evidence>
<keyword evidence="1" id="KW-0472">Membrane</keyword>
<dbReference type="Proteomes" id="UP000007494">
    <property type="component" value="Chromosome XI"/>
</dbReference>
<keyword evidence="6" id="KW-1185">Reference proteome</keyword>
<evidence type="ECO:0000313" key="4">
    <source>
        <dbReference type="EMBL" id="CBZ55385.1"/>
    </source>
</evidence>
<evidence type="ECO:0000313" key="6">
    <source>
        <dbReference type="Proteomes" id="UP000007494"/>
    </source>
</evidence>
<keyword evidence="2" id="KW-0732">Signal</keyword>
<feature type="chain" id="PRO_5007655416" evidence="2">
    <location>
        <begin position="36"/>
        <end position="392"/>
    </location>
</feature>
<evidence type="ECO:0000313" key="5">
    <source>
        <dbReference type="EMBL" id="CEL70121.1"/>
    </source>
</evidence>
<accession>F0VNT9</accession>
<feature type="transmembrane region" description="Helical" evidence="1">
    <location>
        <begin position="215"/>
        <end position="233"/>
    </location>
</feature>
<feature type="transmembrane region" description="Helical" evidence="1">
    <location>
        <begin position="372"/>
        <end position="391"/>
    </location>
</feature>
<dbReference type="RefSeq" id="XP_003885413.1">
    <property type="nucleotide sequence ID" value="XM_003885364.1"/>
</dbReference>
<evidence type="ECO:0000259" key="3">
    <source>
        <dbReference type="Pfam" id="PF04092"/>
    </source>
</evidence>
<organism evidence="4 6">
    <name type="scientific">Neospora caninum (strain Liverpool)</name>
    <dbReference type="NCBI Taxonomy" id="572307"/>
    <lineage>
        <taxon>Eukaryota</taxon>
        <taxon>Sar</taxon>
        <taxon>Alveolata</taxon>
        <taxon>Apicomplexa</taxon>
        <taxon>Conoidasida</taxon>
        <taxon>Coccidia</taxon>
        <taxon>Eucoccidiorida</taxon>
        <taxon>Eimeriorina</taxon>
        <taxon>Sarcocystidae</taxon>
        <taxon>Neospora</taxon>
    </lineage>
</organism>
<gene>
    <name evidence="5" type="ORF">BN1204_058080</name>
    <name evidence="4" type="ORF">NCLIV_058080</name>
</gene>
<keyword evidence="1" id="KW-0812">Transmembrane</keyword>
<dbReference type="SUPFAM" id="SSF74877">
    <property type="entry name" value="Major surface antigen p30, SAG1"/>
    <property type="match status" value="2"/>
</dbReference>
<dbReference type="eggNOG" id="ENOG502TMGU">
    <property type="taxonomic scope" value="Eukaryota"/>
</dbReference>
<dbReference type="EMBL" id="FR823392">
    <property type="protein sequence ID" value="CBZ55385.1"/>
    <property type="molecule type" value="Genomic_DNA"/>
</dbReference>
<reference evidence="5" key="4">
    <citation type="journal article" date="2015" name="PLoS ONE">
        <title>Comprehensive Evaluation of Toxoplasma gondii VEG and Neospora caninum LIV Genomes with Tachyzoite Stage Transcriptome and Proteome Defines Novel Transcript Features.</title>
        <authorList>
            <person name="Ramaprasad A."/>
            <person name="Mourier T."/>
            <person name="Naeem R."/>
            <person name="Malas T.B."/>
            <person name="Moussa E."/>
            <person name="Panigrahi A."/>
            <person name="Vermont S.J."/>
            <person name="Otto T.D."/>
            <person name="Wastling J."/>
            <person name="Pain A."/>
        </authorList>
    </citation>
    <scope>NUCLEOTIDE SEQUENCE</scope>
    <source>
        <strain evidence="5">Liverpool</strain>
    </source>
</reference>
<keyword evidence="1" id="KW-1133">Transmembrane helix</keyword>
<dbReference type="Pfam" id="PF04092">
    <property type="entry name" value="SAG"/>
    <property type="match status" value="2"/>
</dbReference>